<dbReference type="InterPro" id="IPR001791">
    <property type="entry name" value="Laminin_G"/>
</dbReference>
<dbReference type="SUPFAM" id="SSF49899">
    <property type="entry name" value="Concanavalin A-like lectins/glucanases"/>
    <property type="match status" value="1"/>
</dbReference>
<protein>
    <recommendedName>
        <fullName evidence="2">Laminin G domain-containing protein</fullName>
    </recommendedName>
</protein>
<evidence type="ECO:0000256" key="1">
    <source>
        <dbReference type="PROSITE-ProRule" id="PRU00122"/>
    </source>
</evidence>
<evidence type="ECO:0000313" key="3">
    <source>
        <dbReference type="EMBL" id="RLW13154.1"/>
    </source>
</evidence>
<comment type="caution">
    <text evidence="3">The sequence shown here is derived from an EMBL/GenBank/DDBJ whole genome shotgun (WGS) entry which is preliminary data.</text>
</comment>
<dbReference type="Gene3D" id="2.60.120.200">
    <property type="match status" value="2"/>
</dbReference>
<dbReference type="AlphaFoldDB" id="A0A3L8T2D5"/>
<evidence type="ECO:0000259" key="2">
    <source>
        <dbReference type="PROSITE" id="PS50025"/>
    </source>
</evidence>
<feature type="domain" description="Laminin G" evidence="2">
    <location>
        <begin position="1"/>
        <end position="78"/>
    </location>
</feature>
<accession>A0A3L8T2D5</accession>
<dbReference type="Proteomes" id="UP000276834">
    <property type="component" value="Unassembled WGS sequence"/>
</dbReference>
<evidence type="ECO:0000313" key="4">
    <source>
        <dbReference type="Proteomes" id="UP000276834"/>
    </source>
</evidence>
<feature type="non-terminal residue" evidence="3">
    <location>
        <position position="139"/>
    </location>
</feature>
<keyword evidence="4" id="KW-1185">Reference proteome</keyword>
<comment type="caution">
    <text evidence="1">Lacks conserved residue(s) required for the propagation of feature annotation.</text>
</comment>
<dbReference type="InterPro" id="IPR013320">
    <property type="entry name" value="ConA-like_dom_sf"/>
</dbReference>
<name>A0A3L8T2D5_CHLGU</name>
<dbReference type="OrthoDB" id="10011303at2759"/>
<proteinExistence type="predicted"/>
<reference evidence="3 4" key="1">
    <citation type="journal article" date="2018" name="Proc. R. Soc. B">
        <title>A non-coding region near Follistatin controls head colour polymorphism in the Gouldian finch.</title>
        <authorList>
            <person name="Toomey M.B."/>
            <person name="Marques C.I."/>
            <person name="Andrade P."/>
            <person name="Araujo P.M."/>
            <person name="Sabatino S."/>
            <person name="Gazda M.A."/>
            <person name="Afonso S."/>
            <person name="Lopes R.J."/>
            <person name="Corbo J.C."/>
            <person name="Carneiro M."/>
        </authorList>
    </citation>
    <scope>NUCLEOTIDE SEQUENCE [LARGE SCALE GENOMIC DNA]</scope>
    <source>
        <strain evidence="3">Red01</strain>
        <tissue evidence="3">Muscle</tissue>
    </source>
</reference>
<organism evidence="3 4">
    <name type="scientific">Chloebia gouldiae</name>
    <name type="common">Gouldian finch</name>
    <name type="synonym">Erythrura gouldiae</name>
    <dbReference type="NCBI Taxonomy" id="44316"/>
    <lineage>
        <taxon>Eukaryota</taxon>
        <taxon>Metazoa</taxon>
        <taxon>Chordata</taxon>
        <taxon>Craniata</taxon>
        <taxon>Vertebrata</taxon>
        <taxon>Euteleostomi</taxon>
        <taxon>Archelosauria</taxon>
        <taxon>Archosauria</taxon>
        <taxon>Dinosauria</taxon>
        <taxon>Saurischia</taxon>
        <taxon>Theropoda</taxon>
        <taxon>Coelurosauria</taxon>
        <taxon>Aves</taxon>
        <taxon>Neognathae</taxon>
        <taxon>Neoaves</taxon>
        <taxon>Telluraves</taxon>
        <taxon>Australaves</taxon>
        <taxon>Passeriformes</taxon>
        <taxon>Passeroidea</taxon>
        <taxon>Passeridae</taxon>
        <taxon>Chloebia</taxon>
    </lineage>
</organism>
<sequence>MDAYNLNYKETKQGESPGVASDLNRSDKDPIFIGGLPRSRALRKGLNSRMYVGCIKNLEISRSTFDLLRNSYGVRKGCVLEPIHSVSIMNNGYIELVPKSLSPESELMATFATKNSSGIILIGLSKGLEKRQRRQAHLA</sequence>
<dbReference type="PROSITE" id="PS50025">
    <property type="entry name" value="LAM_G_DOMAIN"/>
    <property type="match status" value="1"/>
</dbReference>
<dbReference type="EMBL" id="QUSF01000001">
    <property type="protein sequence ID" value="RLW13154.1"/>
    <property type="molecule type" value="Genomic_DNA"/>
</dbReference>
<gene>
    <name evidence="3" type="ORF">DV515_00000165</name>
</gene>